<proteinExistence type="predicted"/>
<sequence>MKIVLALAAATGAAAFTAPRTAFTARASTALDANIVDTLAGLEGPGQVWGADGIAVGKEESDLKGYDGFGLFCQRLAETGVGANLASPGPYTVFAPTDTAVQAYEIMNGPLTADAIAYMVISGAVSSSAISSADLTTVNGKTLTYSRKFRKDFVNDAIIGEKTFGPFADFPTDVACDNGVIHSVGILLSE</sequence>
<organism evidence="3">
    <name type="scientific">Trieres chinensis</name>
    <name type="common">Marine centric diatom</name>
    <name type="synonym">Odontella sinensis</name>
    <dbReference type="NCBI Taxonomy" id="1514140"/>
    <lineage>
        <taxon>Eukaryota</taxon>
        <taxon>Sar</taxon>
        <taxon>Stramenopiles</taxon>
        <taxon>Ochrophyta</taxon>
        <taxon>Bacillariophyta</taxon>
        <taxon>Mediophyceae</taxon>
        <taxon>Biddulphiophycidae</taxon>
        <taxon>Eupodiscales</taxon>
        <taxon>Parodontellaceae</taxon>
        <taxon>Trieres</taxon>
    </lineage>
</organism>
<evidence type="ECO:0000256" key="1">
    <source>
        <dbReference type="SAM" id="SignalP"/>
    </source>
</evidence>
<name>A0A7S2EJ04_TRICV</name>
<gene>
    <name evidence="3" type="ORF">OSIN01602_LOCUS10271</name>
</gene>
<dbReference type="SUPFAM" id="SSF82153">
    <property type="entry name" value="FAS1 domain"/>
    <property type="match status" value="1"/>
</dbReference>
<reference evidence="3" key="1">
    <citation type="submission" date="2021-01" db="EMBL/GenBank/DDBJ databases">
        <authorList>
            <person name="Corre E."/>
            <person name="Pelletier E."/>
            <person name="Niang G."/>
            <person name="Scheremetjew M."/>
            <person name="Finn R."/>
            <person name="Kale V."/>
            <person name="Holt S."/>
            <person name="Cochrane G."/>
            <person name="Meng A."/>
            <person name="Brown T."/>
            <person name="Cohen L."/>
        </authorList>
    </citation>
    <scope>NUCLEOTIDE SEQUENCE</scope>
    <source>
        <strain evidence="3">Grunow 1884</strain>
    </source>
</reference>
<dbReference type="InterPro" id="IPR036378">
    <property type="entry name" value="FAS1_dom_sf"/>
</dbReference>
<feature type="signal peptide" evidence="1">
    <location>
        <begin position="1"/>
        <end position="15"/>
    </location>
</feature>
<dbReference type="AlphaFoldDB" id="A0A7S2EJ04"/>
<dbReference type="EMBL" id="HBGO01017962">
    <property type="protein sequence ID" value="CAD9339690.1"/>
    <property type="molecule type" value="Transcribed_RNA"/>
</dbReference>
<evidence type="ECO:0000259" key="2">
    <source>
        <dbReference type="PROSITE" id="PS50213"/>
    </source>
</evidence>
<feature type="domain" description="FAS1" evidence="2">
    <location>
        <begin position="56"/>
        <end position="188"/>
    </location>
</feature>
<dbReference type="PROSITE" id="PS50213">
    <property type="entry name" value="FAS1"/>
    <property type="match status" value="1"/>
</dbReference>
<keyword evidence="1" id="KW-0732">Signal</keyword>
<dbReference type="InterPro" id="IPR000782">
    <property type="entry name" value="FAS1_domain"/>
</dbReference>
<dbReference type="Pfam" id="PF02469">
    <property type="entry name" value="Fasciclin"/>
    <property type="match status" value="1"/>
</dbReference>
<accession>A0A7S2EJ04</accession>
<evidence type="ECO:0000313" key="3">
    <source>
        <dbReference type="EMBL" id="CAD9339690.1"/>
    </source>
</evidence>
<dbReference type="SMART" id="SM00554">
    <property type="entry name" value="FAS1"/>
    <property type="match status" value="1"/>
</dbReference>
<feature type="chain" id="PRO_5031103722" description="FAS1 domain-containing protein" evidence="1">
    <location>
        <begin position="16"/>
        <end position="190"/>
    </location>
</feature>
<dbReference type="Gene3D" id="2.30.180.10">
    <property type="entry name" value="FAS1 domain"/>
    <property type="match status" value="1"/>
</dbReference>
<protein>
    <recommendedName>
        <fullName evidence="2">FAS1 domain-containing protein</fullName>
    </recommendedName>
</protein>